<dbReference type="InterPro" id="IPR029069">
    <property type="entry name" value="HotDog_dom_sf"/>
</dbReference>
<reference evidence="4 5" key="1">
    <citation type="submission" date="2018-05" db="EMBL/GenBank/DDBJ databases">
        <title>Complete Genome Sequences of Extremely Thermoacidophilic, Metal-Mobilizing Type-Strain Members of the Archaeal Family Sulfolobaceae: Acidianus brierleyi DSM-1651T, Acidianus sulfidivorans DSM-18786T, Metallosphaera hakonensis DSM-7519T, and Metallosphaera prunae DSM-10039T.</title>
        <authorList>
            <person name="Counts J.A."/>
            <person name="Kelly R.M."/>
        </authorList>
    </citation>
    <scope>NUCLEOTIDE SEQUENCE [LARGE SCALE GENOMIC DNA]</scope>
    <source>
        <strain evidence="4 5">JP7</strain>
    </source>
</reference>
<dbReference type="Gene3D" id="3.10.129.10">
    <property type="entry name" value="Hotdog Thioesterase"/>
    <property type="match status" value="2"/>
</dbReference>
<dbReference type="CDD" id="cd03442">
    <property type="entry name" value="BFIT_BACH"/>
    <property type="match status" value="2"/>
</dbReference>
<dbReference type="OrthoDB" id="15030at2157"/>
<dbReference type="GO" id="GO:0006637">
    <property type="term" value="P:acyl-CoA metabolic process"/>
    <property type="evidence" value="ECO:0007669"/>
    <property type="project" value="TreeGrafter"/>
</dbReference>
<evidence type="ECO:0000313" key="4">
    <source>
        <dbReference type="EMBL" id="AWR97006.1"/>
    </source>
</evidence>
<dbReference type="GeneID" id="36837333"/>
<dbReference type="SUPFAM" id="SSF54637">
    <property type="entry name" value="Thioesterase/thiol ester dehydrase-isomerase"/>
    <property type="match status" value="2"/>
</dbReference>
<feature type="domain" description="HotDog ACOT-type" evidence="3">
    <location>
        <begin position="159"/>
        <end position="279"/>
    </location>
</feature>
<dbReference type="RefSeq" id="WP_110379896.1">
    <property type="nucleotide sequence ID" value="NZ_CP029288.2"/>
</dbReference>
<accession>A0A2U9ILV3</accession>
<dbReference type="PANTHER" id="PTHR11049:SF16">
    <property type="entry name" value="PROTEIN VDLD"/>
    <property type="match status" value="1"/>
</dbReference>
<proteinExistence type="predicted"/>
<dbReference type="AlphaFoldDB" id="A0A2U9ILV3"/>
<gene>
    <name evidence="4" type="ORF">DFR86_05150</name>
</gene>
<dbReference type="InterPro" id="IPR033120">
    <property type="entry name" value="HOTDOG_ACOT"/>
</dbReference>
<evidence type="ECO:0000259" key="3">
    <source>
        <dbReference type="PROSITE" id="PS51770"/>
    </source>
</evidence>
<feature type="coiled-coil region" evidence="2">
    <location>
        <begin position="117"/>
        <end position="152"/>
    </location>
</feature>
<protein>
    <submittedName>
        <fullName evidence="4">Acyl-CoA thioesterase</fullName>
    </submittedName>
</protein>
<dbReference type="Proteomes" id="UP000248410">
    <property type="component" value="Chromosome"/>
</dbReference>
<dbReference type="InterPro" id="IPR006683">
    <property type="entry name" value="Thioestr_dom"/>
</dbReference>
<dbReference type="GO" id="GO:0005829">
    <property type="term" value="C:cytosol"/>
    <property type="evidence" value="ECO:0007669"/>
    <property type="project" value="TreeGrafter"/>
</dbReference>
<keyword evidence="1" id="KW-0378">Hydrolase</keyword>
<dbReference type="PROSITE" id="PS51770">
    <property type="entry name" value="HOTDOG_ACOT"/>
    <property type="match status" value="2"/>
</dbReference>
<evidence type="ECO:0000256" key="1">
    <source>
        <dbReference type="ARBA" id="ARBA00022801"/>
    </source>
</evidence>
<sequence length="315" mass="35586">MKINETLVKAQKIVHYEQTNFMGRLHGGDMLEFLVDTGMISAMKVAKNTSVIASLDKVEFKKGVNLGDIIEIQAKVVYIGNTSMEVEMAAIKDEETIVTASAVYVNIDENFRPKPINEKIEAENSEEKEALANGLKRRNSRVRKSKDDKERNIDLTKGLRYRLEDTIYVGPSLTYDGKIISAGKLLKKMDDLGGSLMLKFIGYKGYTKYSDSVVTVAVSDMNFWSPIKLGDIIRINAGLVYVGRTSADTLINVMKIDLNKGIEEKVTEAYFSYVRIDNEGKPKEMPRYTPETDQEKKMWELSLARRNKISQMSSH</sequence>
<evidence type="ECO:0000313" key="5">
    <source>
        <dbReference type="Proteomes" id="UP000248410"/>
    </source>
</evidence>
<feature type="domain" description="HotDog ACOT-type" evidence="3">
    <location>
        <begin position="4"/>
        <end position="110"/>
    </location>
</feature>
<dbReference type="EMBL" id="CP029288">
    <property type="protein sequence ID" value="AWR97006.1"/>
    <property type="molecule type" value="Genomic_DNA"/>
</dbReference>
<dbReference type="Pfam" id="PF03061">
    <property type="entry name" value="4HBT"/>
    <property type="match status" value="2"/>
</dbReference>
<dbReference type="GO" id="GO:0052816">
    <property type="term" value="F:long-chain fatty acyl-CoA hydrolase activity"/>
    <property type="evidence" value="ECO:0007669"/>
    <property type="project" value="TreeGrafter"/>
</dbReference>
<dbReference type="KEGG" id="asul:DFR86_05150"/>
<name>A0A2U9ILV3_9CREN</name>
<organism evidence="4 5">
    <name type="scientific">Acidianus sulfidivorans JP7</name>
    <dbReference type="NCBI Taxonomy" id="619593"/>
    <lineage>
        <taxon>Archaea</taxon>
        <taxon>Thermoproteota</taxon>
        <taxon>Thermoprotei</taxon>
        <taxon>Sulfolobales</taxon>
        <taxon>Sulfolobaceae</taxon>
        <taxon>Acidianus</taxon>
    </lineage>
</organism>
<dbReference type="PANTHER" id="PTHR11049">
    <property type="entry name" value="ACYL COENZYME A THIOESTER HYDROLASE"/>
    <property type="match status" value="1"/>
</dbReference>
<dbReference type="InterPro" id="IPR040170">
    <property type="entry name" value="Cytosol_ACT"/>
</dbReference>
<keyword evidence="5" id="KW-1185">Reference proteome</keyword>
<evidence type="ECO:0000256" key="2">
    <source>
        <dbReference type="SAM" id="Coils"/>
    </source>
</evidence>
<keyword evidence="2" id="KW-0175">Coiled coil</keyword>